<dbReference type="Proteomes" id="UP000016630">
    <property type="component" value="Unassembled WGS sequence"/>
</dbReference>
<protein>
    <submittedName>
        <fullName evidence="1">Uncharacterized protein</fullName>
    </submittedName>
</protein>
<accession>A0A0E2LTB9</accession>
<organism evidence="1 2">
    <name type="scientific">Porphyromonas gingivalis F0570</name>
    <dbReference type="NCBI Taxonomy" id="1227271"/>
    <lineage>
        <taxon>Bacteria</taxon>
        <taxon>Pseudomonadati</taxon>
        <taxon>Bacteroidota</taxon>
        <taxon>Bacteroidia</taxon>
        <taxon>Bacteroidales</taxon>
        <taxon>Porphyromonadaceae</taxon>
        <taxon>Porphyromonas</taxon>
    </lineage>
</organism>
<reference evidence="1 2" key="1">
    <citation type="submission" date="2013-06" db="EMBL/GenBank/DDBJ databases">
        <authorList>
            <person name="Weinstock G."/>
            <person name="Sodergren E."/>
            <person name="Lobos E.A."/>
            <person name="Fulton L."/>
            <person name="Fulton R."/>
            <person name="Courtney L."/>
            <person name="Fronick C."/>
            <person name="O'Laughlin M."/>
            <person name="Godfrey J."/>
            <person name="Wilson R.M."/>
            <person name="Miner T."/>
            <person name="Farmer C."/>
            <person name="Delehaunty K."/>
            <person name="Cordes M."/>
            <person name="Minx P."/>
            <person name="Tomlinson C."/>
            <person name="Chen J."/>
            <person name="Wollam A."/>
            <person name="Pepin K.H."/>
            <person name="Bhonagiri V."/>
            <person name="Zhang X."/>
            <person name="Warren W."/>
            <person name="Mitreva M."/>
            <person name="Mardis E.R."/>
            <person name="Wilson R.K."/>
        </authorList>
    </citation>
    <scope>NUCLEOTIDE SEQUENCE [LARGE SCALE GENOMIC DNA]</scope>
    <source>
        <strain evidence="1 2">F0570</strain>
    </source>
</reference>
<evidence type="ECO:0000313" key="1">
    <source>
        <dbReference type="EMBL" id="ERJ68978.1"/>
    </source>
</evidence>
<dbReference type="HOGENOM" id="CLU_2891199_0_0_10"/>
<dbReference type="EMBL" id="AWUW01000005">
    <property type="protein sequence ID" value="ERJ68978.1"/>
    <property type="molecule type" value="Genomic_DNA"/>
</dbReference>
<feature type="non-terminal residue" evidence="1">
    <location>
        <position position="1"/>
    </location>
</feature>
<sequence length="62" mass="7163">GVFLRRTDVKSDLVRSVRRGAIFRAKAFKTAFYMGLCQNPKMDFPTKRHKCHLNHIGKTAIK</sequence>
<name>A0A0E2LTB9_PORGN</name>
<dbReference type="AlphaFoldDB" id="A0A0E2LTB9"/>
<gene>
    <name evidence="1" type="ORF">HMPREF1555_00092</name>
</gene>
<comment type="caution">
    <text evidence="1">The sequence shown here is derived from an EMBL/GenBank/DDBJ whole genome shotgun (WGS) entry which is preliminary data.</text>
</comment>
<evidence type="ECO:0000313" key="2">
    <source>
        <dbReference type="Proteomes" id="UP000016630"/>
    </source>
</evidence>
<proteinExistence type="predicted"/>